<evidence type="ECO:0000313" key="1">
    <source>
        <dbReference type="EMBL" id="KTC64825.1"/>
    </source>
</evidence>
<accession>A0A0W0R1I4</accession>
<dbReference type="OrthoDB" id="5651871at2"/>
<gene>
    <name evidence="1" type="ORF">Lade_2119</name>
</gene>
<reference evidence="1 2" key="1">
    <citation type="submission" date="2015-11" db="EMBL/GenBank/DDBJ databases">
        <title>Identification of large and diverse effector repertoires of 38 Legionella species.</title>
        <authorList>
            <person name="Burstein D."/>
            <person name="Amaro F."/>
            <person name="Zusman T."/>
            <person name="Lifshitz Z."/>
            <person name="Cohen O."/>
            <person name="Gilbert J.A."/>
            <person name="Pupko T."/>
            <person name="Shuman H.A."/>
            <person name="Segal G."/>
        </authorList>
    </citation>
    <scope>NUCLEOTIDE SEQUENCE [LARGE SCALE GENOMIC DNA]</scope>
    <source>
        <strain evidence="1 2">1762-AUS-E</strain>
    </source>
</reference>
<organism evidence="1 2">
    <name type="scientific">Legionella adelaidensis</name>
    <dbReference type="NCBI Taxonomy" id="45056"/>
    <lineage>
        <taxon>Bacteria</taxon>
        <taxon>Pseudomonadati</taxon>
        <taxon>Pseudomonadota</taxon>
        <taxon>Gammaproteobacteria</taxon>
        <taxon>Legionellales</taxon>
        <taxon>Legionellaceae</taxon>
        <taxon>Legionella</taxon>
    </lineage>
</organism>
<keyword evidence="2" id="KW-1185">Reference proteome</keyword>
<dbReference type="AlphaFoldDB" id="A0A0W0R1I4"/>
<dbReference type="RefSeq" id="WP_058463165.1">
    <property type="nucleotide sequence ID" value="NZ_CAAAHS010000001.1"/>
</dbReference>
<proteinExistence type="predicted"/>
<protein>
    <submittedName>
        <fullName evidence="1">Uncharacterized protein</fullName>
    </submittedName>
</protein>
<dbReference type="PATRIC" id="fig|45056.6.peg.2191"/>
<dbReference type="STRING" id="45056.Lade_2119"/>
<dbReference type="Proteomes" id="UP000054859">
    <property type="component" value="Unassembled WGS sequence"/>
</dbReference>
<sequence>MEKQFLSPLEMLKIAADHAYCAEYLLSQNGEVEKQGFAVDALLPIISLIHIAFELYFKACLLHEQGQIKAYKNMNDLLELNSHLGLAKIEKELIHKLSRQYAFRKGVDFALWKNRQELHVFCEQILSLYARIQTLIPVELQNDYQST</sequence>
<comment type="caution">
    <text evidence="1">The sequence shown here is derived from an EMBL/GenBank/DDBJ whole genome shotgun (WGS) entry which is preliminary data.</text>
</comment>
<evidence type="ECO:0000313" key="2">
    <source>
        <dbReference type="Proteomes" id="UP000054859"/>
    </source>
</evidence>
<name>A0A0W0R1I4_9GAMM</name>
<dbReference type="EMBL" id="LNKA01000019">
    <property type="protein sequence ID" value="KTC64825.1"/>
    <property type="molecule type" value="Genomic_DNA"/>
</dbReference>